<dbReference type="Gene3D" id="3.30.160.250">
    <property type="match status" value="1"/>
</dbReference>
<dbReference type="Proteomes" id="UP001232992">
    <property type="component" value="Unassembled WGS sequence"/>
</dbReference>
<gene>
    <name evidence="1" type="ORF">PMH09_19195</name>
</gene>
<protein>
    <submittedName>
        <fullName evidence="1">Type II toxin-antitoxin system HicB family antitoxin</fullName>
    </submittedName>
</protein>
<name>A0ABT7C2P9_9CYAN</name>
<comment type="caution">
    <text evidence="1">The sequence shown here is derived from an EMBL/GenBank/DDBJ whole genome shotgun (WGS) entry which is preliminary data.</text>
</comment>
<dbReference type="RefSeq" id="WP_283759961.1">
    <property type="nucleotide sequence ID" value="NZ_JAQOSQ010000031.1"/>
</dbReference>
<reference evidence="1 2" key="1">
    <citation type="submission" date="2023-01" db="EMBL/GenBank/DDBJ databases">
        <title>Novel diversity within Roseofilum (Cyanobacteria; Desertifilaceae) from marine benthic mats with descriptions of four novel species.</title>
        <authorList>
            <person name="Wang Y."/>
            <person name="Berthold D.E."/>
            <person name="Hu J."/>
            <person name="Lefler F.W."/>
            <person name="Laughinghouse H.D. IV."/>
        </authorList>
    </citation>
    <scope>NUCLEOTIDE SEQUENCE [LARGE SCALE GENOMIC DNA]</scope>
    <source>
        <strain evidence="1 2">BLCC-M143</strain>
    </source>
</reference>
<organism evidence="1 2">
    <name type="scientific">Roseofilum casamattae BLCC-M143</name>
    <dbReference type="NCBI Taxonomy" id="3022442"/>
    <lineage>
        <taxon>Bacteria</taxon>
        <taxon>Bacillati</taxon>
        <taxon>Cyanobacteriota</taxon>
        <taxon>Cyanophyceae</taxon>
        <taxon>Desertifilales</taxon>
        <taxon>Desertifilaceae</taxon>
        <taxon>Roseofilum</taxon>
        <taxon>Roseofilum casamattae</taxon>
    </lineage>
</organism>
<keyword evidence="2" id="KW-1185">Reference proteome</keyword>
<sequence length="56" mass="6450">MLREKKPGSDRVIMPCTHGKTRTDAIVHAEEVIQMYLEAWQEEGQPIPQPQYLQTA</sequence>
<dbReference type="EMBL" id="JAQOSQ010000031">
    <property type="protein sequence ID" value="MDJ1185317.1"/>
    <property type="molecule type" value="Genomic_DNA"/>
</dbReference>
<proteinExistence type="predicted"/>
<evidence type="ECO:0000313" key="2">
    <source>
        <dbReference type="Proteomes" id="UP001232992"/>
    </source>
</evidence>
<dbReference type="InterPro" id="IPR035069">
    <property type="entry name" value="TTHA1013/TTHA0281-like"/>
</dbReference>
<accession>A0ABT7C2P9</accession>
<evidence type="ECO:0000313" key="1">
    <source>
        <dbReference type="EMBL" id="MDJ1185317.1"/>
    </source>
</evidence>
<dbReference type="SUPFAM" id="SSF143100">
    <property type="entry name" value="TTHA1013/TTHA0281-like"/>
    <property type="match status" value="1"/>
</dbReference>